<keyword evidence="3" id="KW-1185">Reference proteome</keyword>
<protein>
    <submittedName>
        <fullName evidence="2">Uncharacterized protein</fullName>
    </submittedName>
</protein>
<keyword evidence="1" id="KW-0472">Membrane</keyword>
<accession>A0A7D5L9T8</accession>
<dbReference type="AlphaFoldDB" id="A0A7D5L9T8"/>
<gene>
    <name evidence="2" type="ORF">HUG12_06875</name>
</gene>
<evidence type="ECO:0000256" key="1">
    <source>
        <dbReference type="SAM" id="Phobius"/>
    </source>
</evidence>
<feature type="transmembrane region" description="Helical" evidence="1">
    <location>
        <begin position="12"/>
        <end position="31"/>
    </location>
</feature>
<feature type="transmembrane region" description="Helical" evidence="1">
    <location>
        <begin position="67"/>
        <end position="86"/>
    </location>
</feature>
<dbReference type="KEGG" id="halu:HUG12_06875"/>
<dbReference type="EMBL" id="CP058579">
    <property type="protein sequence ID" value="QLG61472.1"/>
    <property type="molecule type" value="Genomic_DNA"/>
</dbReference>
<dbReference type="RefSeq" id="WP_179268057.1">
    <property type="nucleotide sequence ID" value="NZ_CP058579.1"/>
</dbReference>
<keyword evidence="1" id="KW-0812">Transmembrane</keyword>
<feature type="transmembrane region" description="Helical" evidence="1">
    <location>
        <begin position="40"/>
        <end position="61"/>
    </location>
</feature>
<name>A0A7D5L9T8_9EURY</name>
<feature type="transmembrane region" description="Helical" evidence="1">
    <location>
        <begin position="138"/>
        <end position="161"/>
    </location>
</feature>
<dbReference type="OrthoDB" id="342132at2157"/>
<organism evidence="2 3">
    <name type="scientific">Halorarum salinum</name>
    <dbReference type="NCBI Taxonomy" id="2743089"/>
    <lineage>
        <taxon>Archaea</taxon>
        <taxon>Methanobacteriati</taxon>
        <taxon>Methanobacteriota</taxon>
        <taxon>Stenosarchaea group</taxon>
        <taxon>Halobacteria</taxon>
        <taxon>Halobacteriales</taxon>
        <taxon>Haloferacaceae</taxon>
        <taxon>Halorarum</taxon>
    </lineage>
</organism>
<reference evidence="2 3" key="1">
    <citation type="submission" date="2020-06" db="EMBL/GenBank/DDBJ databases">
        <title>NJ-3-1, isolated from saline soil.</title>
        <authorList>
            <person name="Cui H.L."/>
            <person name="Shi X."/>
        </authorList>
    </citation>
    <scope>NUCLEOTIDE SEQUENCE [LARGE SCALE GENOMIC DNA]</scope>
    <source>
        <strain evidence="2 3">NJ-3-1</strain>
    </source>
</reference>
<proteinExistence type="predicted"/>
<dbReference type="Proteomes" id="UP000509626">
    <property type="component" value="Chromosome"/>
</dbReference>
<evidence type="ECO:0000313" key="2">
    <source>
        <dbReference type="EMBL" id="QLG61472.1"/>
    </source>
</evidence>
<evidence type="ECO:0000313" key="3">
    <source>
        <dbReference type="Proteomes" id="UP000509626"/>
    </source>
</evidence>
<feature type="transmembrane region" description="Helical" evidence="1">
    <location>
        <begin position="98"/>
        <end position="118"/>
    </location>
</feature>
<dbReference type="GeneID" id="56037168"/>
<keyword evidence="1" id="KW-1133">Transmembrane helix</keyword>
<sequence>MGEVATANVYGLFFLAASAAVVLLALSAYVLGRRIGHERALVGVLGLVGAFTVVGGVGGLGAEAARVPVLLGAAFLYVPLAVGAAVAKGLTAHGWREVCRVLIGGWMAALVFALVTQAAGASLEAAVSWGPTLFGVDWYGGFLAYMLVVGVLAGGATAALLSRSPRETSVSPA</sequence>